<keyword evidence="3" id="KW-1185">Reference proteome</keyword>
<protein>
    <submittedName>
        <fullName evidence="2">CLUMA_CG015846, isoform A</fullName>
    </submittedName>
</protein>
<evidence type="ECO:0000313" key="3">
    <source>
        <dbReference type="Proteomes" id="UP000183832"/>
    </source>
</evidence>
<proteinExistence type="predicted"/>
<dbReference type="AlphaFoldDB" id="A0A1J1IRF6"/>
<sequence>MTLVKAFESNFVFYYHANPSVEMIYFLIFLLDEKEQVNPESFLYEFMIKSPKENHWKTKYVEKCFVLNDDITHLRDNELCAAITYRSIQKYLYEGHIHFSFLIKKTSKDLNVAIKASEGSKKETGKKKPKPYKADNKGCLKGNNVRKAPSIPDVKPSAADIIKKDIVVEVDSSKNQPPDYSSINRHNNGKQFASPVHATEAMKRNDVELLLLQQGGTRTDECYHFPNIMCQSYKSPDHKLYRQKYPSCCLSKPILKK</sequence>
<dbReference type="OrthoDB" id="4788989at2759"/>
<dbReference type="Proteomes" id="UP000183832">
    <property type="component" value="Unassembled WGS sequence"/>
</dbReference>
<dbReference type="EMBL" id="CVRI01000058">
    <property type="protein sequence ID" value="CRL02799.1"/>
    <property type="molecule type" value="Genomic_DNA"/>
</dbReference>
<evidence type="ECO:0000256" key="1">
    <source>
        <dbReference type="SAM" id="MobiDB-lite"/>
    </source>
</evidence>
<organism evidence="2 3">
    <name type="scientific">Clunio marinus</name>
    <dbReference type="NCBI Taxonomy" id="568069"/>
    <lineage>
        <taxon>Eukaryota</taxon>
        <taxon>Metazoa</taxon>
        <taxon>Ecdysozoa</taxon>
        <taxon>Arthropoda</taxon>
        <taxon>Hexapoda</taxon>
        <taxon>Insecta</taxon>
        <taxon>Pterygota</taxon>
        <taxon>Neoptera</taxon>
        <taxon>Endopterygota</taxon>
        <taxon>Diptera</taxon>
        <taxon>Nematocera</taxon>
        <taxon>Chironomoidea</taxon>
        <taxon>Chironomidae</taxon>
        <taxon>Clunio</taxon>
    </lineage>
</organism>
<reference evidence="2 3" key="1">
    <citation type="submission" date="2015-04" db="EMBL/GenBank/DDBJ databases">
        <authorList>
            <person name="Syromyatnikov M.Y."/>
            <person name="Popov V.N."/>
        </authorList>
    </citation>
    <scope>NUCLEOTIDE SEQUENCE [LARGE SCALE GENOMIC DNA]</scope>
</reference>
<evidence type="ECO:0000313" key="2">
    <source>
        <dbReference type="EMBL" id="CRL02799.1"/>
    </source>
</evidence>
<feature type="region of interest" description="Disordered" evidence="1">
    <location>
        <begin position="119"/>
        <end position="139"/>
    </location>
</feature>
<gene>
    <name evidence="2" type="ORF">CLUMA_CG015846</name>
</gene>
<name>A0A1J1IRF6_9DIPT</name>
<dbReference type="STRING" id="568069.A0A1J1IRF6"/>
<accession>A0A1J1IRF6</accession>